<evidence type="ECO:0000256" key="10">
    <source>
        <dbReference type="ARBA" id="ARBA00023306"/>
    </source>
</evidence>
<comment type="function">
    <text evidence="11">Site-specific tyrosine recombinase, which acts by catalyzing the cutting and rejoining of the recombining DNA molecules. The XerC-XerD complex is essential to convert dimers of the bacterial chromosome into monomers to permit their segregation at cell division. It also contributes to the segregational stability of plasmids.</text>
</comment>
<evidence type="ECO:0000256" key="11">
    <source>
        <dbReference type="HAMAP-Rule" id="MF_01807"/>
    </source>
</evidence>
<dbReference type="InterPro" id="IPR050090">
    <property type="entry name" value="Tyrosine_recombinase_XerCD"/>
</dbReference>
<evidence type="ECO:0000256" key="9">
    <source>
        <dbReference type="ARBA" id="ARBA00023172"/>
    </source>
</evidence>
<keyword evidence="9 11" id="KW-0233">DNA recombination</keyword>
<dbReference type="Pfam" id="PF02899">
    <property type="entry name" value="Phage_int_SAM_1"/>
    <property type="match status" value="1"/>
</dbReference>
<keyword evidence="6 11" id="KW-0159">Chromosome partition</keyword>
<dbReference type="Proteomes" id="UP000515847">
    <property type="component" value="Chromosome"/>
</dbReference>
<keyword evidence="7 11" id="KW-0229">DNA integration</keyword>
<evidence type="ECO:0000256" key="7">
    <source>
        <dbReference type="ARBA" id="ARBA00022908"/>
    </source>
</evidence>
<dbReference type="GO" id="GO:0005737">
    <property type="term" value="C:cytoplasm"/>
    <property type="evidence" value="ECO:0007669"/>
    <property type="project" value="UniProtKB-SubCell"/>
</dbReference>
<feature type="active site" evidence="11">
    <location>
        <position position="267"/>
    </location>
</feature>
<dbReference type="InterPro" id="IPR010998">
    <property type="entry name" value="Integrase_recombinase_N"/>
</dbReference>
<evidence type="ECO:0000259" key="12">
    <source>
        <dbReference type="PROSITE" id="PS51898"/>
    </source>
</evidence>
<evidence type="ECO:0000256" key="2">
    <source>
        <dbReference type="ARBA" id="ARBA00010450"/>
    </source>
</evidence>
<comment type="subunit">
    <text evidence="11">Forms a cyclic heterotetrameric complex composed of two molecules of XerC and two molecules of XerD.</text>
</comment>
<dbReference type="GO" id="GO:0051301">
    <property type="term" value="P:cell division"/>
    <property type="evidence" value="ECO:0007669"/>
    <property type="project" value="UniProtKB-KW"/>
</dbReference>
<dbReference type="InterPro" id="IPR004107">
    <property type="entry name" value="Integrase_SAM-like_N"/>
</dbReference>
<gene>
    <name evidence="11 14" type="primary">xerD</name>
    <name evidence="14" type="ORF">BR63_04070</name>
</gene>
<protein>
    <recommendedName>
        <fullName evidence="3 11">Tyrosine recombinase XerD</fullName>
    </recommendedName>
</protein>
<evidence type="ECO:0000256" key="6">
    <source>
        <dbReference type="ARBA" id="ARBA00022829"/>
    </source>
</evidence>
<feature type="active site" evidence="11">
    <location>
        <position position="244"/>
    </location>
</feature>
<dbReference type="GO" id="GO:0003677">
    <property type="term" value="F:DNA binding"/>
    <property type="evidence" value="ECO:0007669"/>
    <property type="project" value="UniProtKB-UniRule"/>
</dbReference>
<dbReference type="InterPro" id="IPR013762">
    <property type="entry name" value="Integrase-like_cat_sf"/>
</dbReference>
<evidence type="ECO:0000259" key="13">
    <source>
        <dbReference type="PROSITE" id="PS51900"/>
    </source>
</evidence>
<dbReference type="Pfam" id="PF00589">
    <property type="entry name" value="Phage_integrase"/>
    <property type="match status" value="1"/>
</dbReference>
<keyword evidence="4 11" id="KW-0963">Cytoplasm</keyword>
<evidence type="ECO:0000313" key="15">
    <source>
        <dbReference type="Proteomes" id="UP000515847"/>
    </source>
</evidence>
<name>A0A7G6E0G1_THEFR</name>
<dbReference type="SUPFAM" id="SSF56349">
    <property type="entry name" value="DNA breaking-rejoining enzymes"/>
    <property type="match status" value="1"/>
</dbReference>
<dbReference type="InterPro" id="IPR002104">
    <property type="entry name" value="Integrase_catalytic"/>
</dbReference>
<dbReference type="RefSeq" id="WP_034421434.1">
    <property type="nucleotide sequence ID" value="NZ_CP045798.1"/>
</dbReference>
<reference evidence="14 15" key="1">
    <citation type="journal article" date="2019" name="Front. Microbiol.">
        <title>Thermoanaerosceptrum fracticalcis gen. nov. sp. nov., a Novel Fumarate-Fermenting Microorganism From a Deep Fractured Carbonate Aquifer of the US Great Basin.</title>
        <authorList>
            <person name="Hamilton-Brehm S.D."/>
            <person name="Stewart L.E."/>
            <person name="Zavarin M."/>
            <person name="Caldwell M."/>
            <person name="Lawson P.A."/>
            <person name="Onstott T.C."/>
            <person name="Grzymski J."/>
            <person name="Neveux I."/>
            <person name="Lollar B.S."/>
            <person name="Russell C.E."/>
            <person name="Moser D.P."/>
        </authorList>
    </citation>
    <scope>NUCLEOTIDE SEQUENCE [LARGE SCALE GENOMIC DNA]</scope>
    <source>
        <strain evidence="14 15">DRI-13</strain>
    </source>
</reference>
<dbReference type="NCBIfam" id="NF040815">
    <property type="entry name" value="recomb_XerA_Arch"/>
    <property type="match status" value="1"/>
</dbReference>
<evidence type="ECO:0000256" key="3">
    <source>
        <dbReference type="ARBA" id="ARBA00015810"/>
    </source>
</evidence>
<dbReference type="InterPro" id="IPR044068">
    <property type="entry name" value="CB"/>
</dbReference>
<dbReference type="HAMAP" id="MF_01807">
    <property type="entry name" value="Recomb_XerD"/>
    <property type="match status" value="1"/>
</dbReference>
<dbReference type="PROSITE" id="PS51898">
    <property type="entry name" value="TYR_RECOMBINASE"/>
    <property type="match status" value="1"/>
</dbReference>
<feature type="domain" description="Core-binding (CB)" evidence="13">
    <location>
        <begin position="1"/>
        <end position="85"/>
    </location>
</feature>
<dbReference type="InterPro" id="IPR011010">
    <property type="entry name" value="DNA_brk_join_enz"/>
</dbReference>
<proteinExistence type="inferred from homology"/>
<feature type="domain" description="Tyr recombinase" evidence="12">
    <location>
        <begin position="106"/>
        <end position="289"/>
    </location>
</feature>
<keyword evidence="5 11" id="KW-0132">Cell division</keyword>
<dbReference type="NCBIfam" id="TIGR02225">
    <property type="entry name" value="recomb_XerD"/>
    <property type="match status" value="1"/>
</dbReference>
<evidence type="ECO:0000313" key="14">
    <source>
        <dbReference type="EMBL" id="QNB45565.1"/>
    </source>
</evidence>
<keyword evidence="15" id="KW-1185">Reference proteome</keyword>
<accession>A0A7G6E0G1</accession>
<dbReference type="InterPro" id="IPR023009">
    <property type="entry name" value="Tyrosine_recombinase_XerC/XerD"/>
</dbReference>
<feature type="active site" evidence="11">
    <location>
        <position position="146"/>
    </location>
</feature>
<dbReference type="NCBIfam" id="NF001399">
    <property type="entry name" value="PRK00283.1"/>
    <property type="match status" value="1"/>
</dbReference>
<feature type="active site" description="O-(3'-phospho-DNA)-tyrosine intermediate" evidence="11">
    <location>
        <position position="276"/>
    </location>
</feature>
<dbReference type="CDD" id="cd00798">
    <property type="entry name" value="INT_XerDC_C"/>
    <property type="match status" value="1"/>
</dbReference>
<dbReference type="GO" id="GO:0007059">
    <property type="term" value="P:chromosome segregation"/>
    <property type="evidence" value="ECO:0007669"/>
    <property type="project" value="UniProtKB-UniRule"/>
</dbReference>
<dbReference type="HAMAP" id="MF_01808">
    <property type="entry name" value="Recomb_XerC_XerD"/>
    <property type="match status" value="1"/>
</dbReference>
<dbReference type="PANTHER" id="PTHR30349">
    <property type="entry name" value="PHAGE INTEGRASE-RELATED"/>
    <property type="match status" value="1"/>
</dbReference>
<organism evidence="14 15">
    <name type="scientific">Thermanaerosceptrum fracticalcis</name>
    <dbReference type="NCBI Taxonomy" id="1712410"/>
    <lineage>
        <taxon>Bacteria</taxon>
        <taxon>Bacillati</taxon>
        <taxon>Bacillota</taxon>
        <taxon>Clostridia</taxon>
        <taxon>Eubacteriales</taxon>
        <taxon>Peptococcaceae</taxon>
        <taxon>Thermanaerosceptrum</taxon>
    </lineage>
</organism>
<evidence type="ECO:0000256" key="4">
    <source>
        <dbReference type="ARBA" id="ARBA00022490"/>
    </source>
</evidence>
<dbReference type="Gene3D" id="1.10.150.130">
    <property type="match status" value="1"/>
</dbReference>
<keyword evidence="10 11" id="KW-0131">Cell cycle</keyword>
<keyword evidence="8 11" id="KW-0238">DNA-binding</keyword>
<dbReference type="KEGG" id="tfr:BR63_04070"/>
<dbReference type="PANTHER" id="PTHR30349:SF81">
    <property type="entry name" value="TYROSINE RECOMBINASE XERC"/>
    <property type="match status" value="1"/>
</dbReference>
<evidence type="ECO:0000256" key="8">
    <source>
        <dbReference type="ARBA" id="ARBA00023125"/>
    </source>
</evidence>
<dbReference type="GO" id="GO:0009037">
    <property type="term" value="F:tyrosine-based site-specific recombinase activity"/>
    <property type="evidence" value="ECO:0007669"/>
    <property type="project" value="UniProtKB-UniRule"/>
</dbReference>
<dbReference type="Gene3D" id="1.10.443.10">
    <property type="entry name" value="Intergrase catalytic core"/>
    <property type="match status" value="1"/>
</dbReference>
<dbReference type="PROSITE" id="PS51900">
    <property type="entry name" value="CB"/>
    <property type="match status" value="1"/>
</dbReference>
<feature type="active site" evidence="11">
    <location>
        <position position="241"/>
    </location>
</feature>
<dbReference type="OrthoDB" id="9785687at2"/>
<feature type="active site" evidence="11">
    <location>
        <position position="170"/>
    </location>
</feature>
<dbReference type="GO" id="GO:0006313">
    <property type="term" value="P:DNA transposition"/>
    <property type="evidence" value="ECO:0007669"/>
    <property type="project" value="UniProtKB-UniRule"/>
</dbReference>
<comment type="similarity">
    <text evidence="2 11">Belongs to the 'phage' integrase family. XerD subfamily.</text>
</comment>
<evidence type="ECO:0000256" key="1">
    <source>
        <dbReference type="ARBA" id="ARBA00004496"/>
    </source>
</evidence>
<dbReference type="InterPro" id="IPR011932">
    <property type="entry name" value="Recomb_XerD"/>
</dbReference>
<evidence type="ECO:0000256" key="5">
    <source>
        <dbReference type="ARBA" id="ARBA00022618"/>
    </source>
</evidence>
<dbReference type="AlphaFoldDB" id="A0A7G6E0G1"/>
<dbReference type="EMBL" id="CP045798">
    <property type="protein sequence ID" value="QNB45565.1"/>
    <property type="molecule type" value="Genomic_DNA"/>
</dbReference>
<sequence>MDKLLAEFIEYLQVEKGLSRNTLDSYKRDVTKFLMYLQNTKKVKIEEIDKDLLAGYVFYLKKSTFSPATVARGISSLKGFFRFLCLEKYLEADPSIHLDAPKLTEKLPKVLTVEEVDKLLAGPRGSDPGNLRDKTMLEVMYATGMRVSELTGLDLNHVDVDLAFVRCVGKGNKERIIPIGSLAAHSLQQYLERARPLLVKKTGEKALFLNYHGKRMTRQSFWKIIKKYAVAVGINKEISPHTLRHSFATHLLINGADLRSVQELLGHADISTTQIYTHLTKSKLKEVYNKTHPRA</sequence>
<comment type="subcellular location">
    <subcellularLocation>
        <location evidence="1 11">Cytoplasm</location>
    </subcellularLocation>
</comment>